<gene>
    <name evidence="1" type="ORF">BDM02DRAFT_2264536</name>
</gene>
<evidence type="ECO:0000313" key="1">
    <source>
        <dbReference type="EMBL" id="KAF9648468.1"/>
    </source>
</evidence>
<reference evidence="1" key="1">
    <citation type="submission" date="2019-10" db="EMBL/GenBank/DDBJ databases">
        <authorList>
            <consortium name="DOE Joint Genome Institute"/>
            <person name="Kuo A."/>
            <person name="Miyauchi S."/>
            <person name="Kiss E."/>
            <person name="Drula E."/>
            <person name="Kohler A."/>
            <person name="Sanchez-Garcia M."/>
            <person name="Andreopoulos B."/>
            <person name="Barry K.W."/>
            <person name="Bonito G."/>
            <person name="Buee M."/>
            <person name="Carver A."/>
            <person name="Chen C."/>
            <person name="Cichocki N."/>
            <person name="Clum A."/>
            <person name="Culley D."/>
            <person name="Crous P.W."/>
            <person name="Fauchery L."/>
            <person name="Girlanda M."/>
            <person name="Hayes R."/>
            <person name="Keri Z."/>
            <person name="Labutti K."/>
            <person name="Lipzen A."/>
            <person name="Lombard V."/>
            <person name="Magnuson J."/>
            <person name="Maillard F."/>
            <person name="Morin E."/>
            <person name="Murat C."/>
            <person name="Nolan M."/>
            <person name="Ohm R."/>
            <person name="Pangilinan J."/>
            <person name="Pereira M."/>
            <person name="Perotto S."/>
            <person name="Peter M."/>
            <person name="Riley R."/>
            <person name="Sitrit Y."/>
            <person name="Stielow B."/>
            <person name="Szollosi G."/>
            <person name="Zifcakova L."/>
            <person name="Stursova M."/>
            <person name="Spatafora J.W."/>
            <person name="Tedersoo L."/>
            <person name="Vaario L.-M."/>
            <person name="Yamada A."/>
            <person name="Yan M."/>
            <person name="Wang P."/>
            <person name="Xu J."/>
            <person name="Bruns T."/>
            <person name="Baldrian P."/>
            <person name="Vilgalys R."/>
            <person name="Henrissat B."/>
            <person name="Grigoriev I.V."/>
            <person name="Hibbett D."/>
            <person name="Nagy L.G."/>
            <person name="Martin F.M."/>
        </authorList>
    </citation>
    <scope>NUCLEOTIDE SEQUENCE</scope>
    <source>
        <strain evidence="1">P2</strain>
    </source>
</reference>
<sequence length="190" mass="22621">MFVPQVQQRPELGNTFAWWFHPRTRLPNWRIREIERQREMDRIAEPYIARLREVSRQKKVESEARALAGKQKADRKVQKELREIERQQRSEEKRQARKVSREKRRRRKSAENTPPEGHEPEVSISPRRKSAGRSRPYDIPHPATRSARRSHVMPGGFDSDDLTLDQSGVDHDTLWKGFRSAVEMGYRLWM</sequence>
<organism evidence="1 2">
    <name type="scientific">Thelephora ganbajun</name>
    <name type="common">Ganba fungus</name>
    <dbReference type="NCBI Taxonomy" id="370292"/>
    <lineage>
        <taxon>Eukaryota</taxon>
        <taxon>Fungi</taxon>
        <taxon>Dikarya</taxon>
        <taxon>Basidiomycota</taxon>
        <taxon>Agaricomycotina</taxon>
        <taxon>Agaricomycetes</taxon>
        <taxon>Thelephorales</taxon>
        <taxon>Thelephoraceae</taxon>
        <taxon>Thelephora</taxon>
    </lineage>
</organism>
<reference evidence="1" key="2">
    <citation type="journal article" date="2020" name="Nat. Commun.">
        <title>Large-scale genome sequencing of mycorrhizal fungi provides insights into the early evolution of symbiotic traits.</title>
        <authorList>
            <person name="Miyauchi S."/>
            <person name="Kiss E."/>
            <person name="Kuo A."/>
            <person name="Drula E."/>
            <person name="Kohler A."/>
            <person name="Sanchez-Garcia M."/>
            <person name="Morin E."/>
            <person name="Andreopoulos B."/>
            <person name="Barry K.W."/>
            <person name="Bonito G."/>
            <person name="Buee M."/>
            <person name="Carver A."/>
            <person name="Chen C."/>
            <person name="Cichocki N."/>
            <person name="Clum A."/>
            <person name="Culley D."/>
            <person name="Crous P.W."/>
            <person name="Fauchery L."/>
            <person name="Girlanda M."/>
            <person name="Hayes R.D."/>
            <person name="Keri Z."/>
            <person name="LaButti K."/>
            <person name="Lipzen A."/>
            <person name="Lombard V."/>
            <person name="Magnuson J."/>
            <person name="Maillard F."/>
            <person name="Murat C."/>
            <person name="Nolan M."/>
            <person name="Ohm R.A."/>
            <person name="Pangilinan J."/>
            <person name="Pereira M.F."/>
            <person name="Perotto S."/>
            <person name="Peter M."/>
            <person name="Pfister S."/>
            <person name="Riley R."/>
            <person name="Sitrit Y."/>
            <person name="Stielow J.B."/>
            <person name="Szollosi G."/>
            <person name="Zifcakova L."/>
            <person name="Stursova M."/>
            <person name="Spatafora J.W."/>
            <person name="Tedersoo L."/>
            <person name="Vaario L.M."/>
            <person name="Yamada A."/>
            <person name="Yan M."/>
            <person name="Wang P."/>
            <person name="Xu J."/>
            <person name="Bruns T."/>
            <person name="Baldrian P."/>
            <person name="Vilgalys R."/>
            <person name="Dunand C."/>
            <person name="Henrissat B."/>
            <person name="Grigoriev I.V."/>
            <person name="Hibbett D."/>
            <person name="Nagy L.G."/>
            <person name="Martin F.M."/>
        </authorList>
    </citation>
    <scope>NUCLEOTIDE SEQUENCE</scope>
    <source>
        <strain evidence="1">P2</strain>
    </source>
</reference>
<protein>
    <submittedName>
        <fullName evidence="1">Uncharacterized protein</fullName>
    </submittedName>
</protein>
<dbReference type="EMBL" id="MU118013">
    <property type="protein sequence ID" value="KAF9648468.1"/>
    <property type="molecule type" value="Genomic_DNA"/>
</dbReference>
<keyword evidence="2" id="KW-1185">Reference proteome</keyword>
<evidence type="ECO:0000313" key="2">
    <source>
        <dbReference type="Proteomes" id="UP000886501"/>
    </source>
</evidence>
<proteinExistence type="predicted"/>
<dbReference type="Proteomes" id="UP000886501">
    <property type="component" value="Unassembled WGS sequence"/>
</dbReference>
<name>A0ACB6ZG89_THEGA</name>
<accession>A0ACB6ZG89</accession>
<comment type="caution">
    <text evidence="1">The sequence shown here is derived from an EMBL/GenBank/DDBJ whole genome shotgun (WGS) entry which is preliminary data.</text>
</comment>